<dbReference type="CDD" id="cd06558">
    <property type="entry name" value="crotonase-like"/>
    <property type="match status" value="1"/>
</dbReference>
<dbReference type="PROSITE" id="PS00166">
    <property type="entry name" value="ENOYL_COA_HYDRATASE"/>
    <property type="match status" value="1"/>
</dbReference>
<evidence type="ECO:0000256" key="2">
    <source>
        <dbReference type="ARBA" id="ARBA00023239"/>
    </source>
</evidence>
<proteinExistence type="inferred from homology"/>
<reference evidence="4 5" key="1">
    <citation type="submission" date="2023-10" db="EMBL/GenBank/DDBJ databases">
        <title>Virgibacillus soli CC-YMP-6 genome.</title>
        <authorList>
            <person name="Miliotis G."/>
            <person name="Sengupta P."/>
            <person name="Hameed A."/>
            <person name="Chuvochina M."/>
            <person name="Mcdonagh F."/>
            <person name="Simpson A.C."/>
            <person name="Singh N.K."/>
            <person name="Rekha P.D."/>
            <person name="Raman K."/>
            <person name="Hugenholtz P."/>
            <person name="Venkateswaran K."/>
        </authorList>
    </citation>
    <scope>NUCLEOTIDE SEQUENCE [LARGE SCALE GENOMIC DNA]</scope>
    <source>
        <strain evidence="4 5">CC-YMP-6</strain>
    </source>
</reference>
<dbReference type="Proteomes" id="UP001275315">
    <property type="component" value="Unassembled WGS sequence"/>
</dbReference>
<evidence type="ECO:0000256" key="3">
    <source>
        <dbReference type="RuleBase" id="RU003707"/>
    </source>
</evidence>
<evidence type="ECO:0000256" key="1">
    <source>
        <dbReference type="ARBA" id="ARBA00005254"/>
    </source>
</evidence>
<dbReference type="Gene3D" id="3.90.226.10">
    <property type="entry name" value="2-enoyl-CoA Hydratase, Chain A, domain 1"/>
    <property type="match status" value="1"/>
</dbReference>
<dbReference type="PANTHER" id="PTHR11941">
    <property type="entry name" value="ENOYL-COA HYDRATASE-RELATED"/>
    <property type="match status" value="1"/>
</dbReference>
<evidence type="ECO:0000313" key="5">
    <source>
        <dbReference type="Proteomes" id="UP001275315"/>
    </source>
</evidence>
<comment type="similarity">
    <text evidence="1 3">Belongs to the enoyl-CoA hydratase/isomerase family.</text>
</comment>
<dbReference type="RefSeq" id="WP_320380402.1">
    <property type="nucleotide sequence ID" value="NZ_JAWDIQ010000002.1"/>
</dbReference>
<gene>
    <name evidence="4" type="ORF">RWD45_14830</name>
</gene>
<comment type="caution">
    <text evidence="4">The sequence shown here is derived from an EMBL/GenBank/DDBJ whole genome shotgun (WGS) entry which is preliminary data.</text>
</comment>
<name>A0ABU5CTM5_9BACI</name>
<dbReference type="PANTHER" id="PTHR11941:SF54">
    <property type="entry name" value="ENOYL-COA HYDRATASE, MITOCHONDRIAL"/>
    <property type="match status" value="1"/>
</dbReference>
<protein>
    <submittedName>
        <fullName evidence="4">Enoyl-CoA hydratase-related protein</fullName>
    </submittedName>
</protein>
<dbReference type="InterPro" id="IPR001753">
    <property type="entry name" value="Enoyl-CoA_hydra/iso"/>
</dbReference>
<keyword evidence="5" id="KW-1185">Reference proteome</keyword>
<keyword evidence="2" id="KW-0456">Lyase</keyword>
<dbReference type="InterPro" id="IPR029045">
    <property type="entry name" value="ClpP/crotonase-like_dom_sf"/>
</dbReference>
<dbReference type="SUPFAM" id="SSF52096">
    <property type="entry name" value="ClpP/crotonase"/>
    <property type="match status" value="1"/>
</dbReference>
<dbReference type="EMBL" id="JAWDIQ010000002">
    <property type="protein sequence ID" value="MDY0409610.1"/>
    <property type="molecule type" value="Genomic_DNA"/>
</dbReference>
<dbReference type="Gene3D" id="1.10.12.10">
    <property type="entry name" value="Lyase 2-enoyl-coa Hydratase, Chain A, domain 2"/>
    <property type="match status" value="1"/>
</dbReference>
<accession>A0ABU5CTM5</accession>
<sequence>MNKSCIRTSVEDDIGIIQLFRPHVANALNRSMVLEVVEQMEAFDQDKNVRVIVLKGNEKAFAAGADIEEMLHETALSFELQDPFRDWDRLLRIKKPIIAAVEGFALGGGFELALHCDLIIASEQAQFGFPEIKLGVLPGAGGTQLLTRAMGTRKALEWIWLGEFMSVKEAHTFGIVNRIVAPELVVEETIKLAKKIAKQAPIAVRLIKEAVIAAEDLSLQDGMKLERKNFYLAFDSADQKEGMRAFLEKRTPSFKGG</sequence>
<evidence type="ECO:0000313" key="4">
    <source>
        <dbReference type="EMBL" id="MDY0409610.1"/>
    </source>
</evidence>
<dbReference type="InterPro" id="IPR018376">
    <property type="entry name" value="Enoyl-CoA_hyd/isom_CS"/>
</dbReference>
<organism evidence="4 5">
    <name type="scientific">Paracerasibacillus soli</name>
    <dbReference type="NCBI Taxonomy" id="480284"/>
    <lineage>
        <taxon>Bacteria</taxon>
        <taxon>Bacillati</taxon>
        <taxon>Bacillota</taxon>
        <taxon>Bacilli</taxon>
        <taxon>Bacillales</taxon>
        <taxon>Bacillaceae</taxon>
        <taxon>Paracerasibacillus</taxon>
    </lineage>
</organism>
<dbReference type="InterPro" id="IPR014748">
    <property type="entry name" value="Enoyl-CoA_hydra_C"/>
</dbReference>
<dbReference type="Pfam" id="PF00378">
    <property type="entry name" value="ECH_1"/>
    <property type="match status" value="1"/>
</dbReference>